<evidence type="ECO:0000259" key="14">
    <source>
        <dbReference type="Pfam" id="PF08212"/>
    </source>
</evidence>
<proteinExistence type="inferred from homology"/>
<comment type="similarity">
    <text evidence="3 13">Belongs to the calycin superfamily. Lipocalin family.</text>
</comment>
<keyword evidence="5" id="KW-0732">Signal</keyword>
<evidence type="ECO:0000256" key="8">
    <source>
        <dbReference type="ARBA" id="ARBA00023139"/>
    </source>
</evidence>
<dbReference type="GO" id="GO:0006950">
    <property type="term" value="P:response to stress"/>
    <property type="evidence" value="ECO:0007669"/>
    <property type="project" value="UniProtKB-ARBA"/>
</dbReference>
<reference evidence="15 16" key="1">
    <citation type="submission" date="2020-12" db="EMBL/GenBank/DDBJ databases">
        <title>HMF7856_wgs.fasta genome submission.</title>
        <authorList>
            <person name="Kang H."/>
            <person name="Kim H."/>
            <person name="Joh K."/>
        </authorList>
    </citation>
    <scope>NUCLEOTIDE SEQUENCE [LARGE SCALE GENOMIC DNA]</scope>
    <source>
        <strain evidence="15 16">HMF7856</strain>
    </source>
</reference>
<organism evidence="15 16">
    <name type="scientific">Mucilaginibacter ginkgonis</name>
    <dbReference type="NCBI Taxonomy" id="2682091"/>
    <lineage>
        <taxon>Bacteria</taxon>
        <taxon>Pseudomonadati</taxon>
        <taxon>Bacteroidota</taxon>
        <taxon>Sphingobacteriia</taxon>
        <taxon>Sphingobacteriales</taxon>
        <taxon>Sphingobacteriaceae</taxon>
        <taxon>Mucilaginibacter</taxon>
    </lineage>
</organism>
<evidence type="ECO:0000256" key="1">
    <source>
        <dbReference type="ARBA" id="ARBA00004442"/>
    </source>
</evidence>
<gene>
    <name evidence="15" type="ORF">GO620_000405</name>
</gene>
<comment type="subcellular location">
    <subcellularLocation>
        <location evidence="1">Cell outer membrane</location>
    </subcellularLocation>
    <subcellularLocation>
        <location evidence="2">Membrane</location>
        <topology evidence="2">Lipid-anchor</topology>
    </subcellularLocation>
</comment>
<sequence>MKIKPWQIGLAGAGTAALIFGLSSCATLPKGAKAVRPFYIGRYLGKWYEIARLDFRFEKNLDHVTANYSLNRDQTIRVDNKGYDKAQMKWKESIGKAKFVNAENEGRLKVSFFGPFYAGYNVIAINDDYNYAMVVGNNLKYLWLLSRDPTMPATFITKCLKHAQELGYDVSKLVWTNQGR</sequence>
<keyword evidence="6" id="KW-0446">Lipid-binding</keyword>
<dbReference type="SUPFAM" id="SSF50814">
    <property type="entry name" value="Lipocalins"/>
    <property type="match status" value="1"/>
</dbReference>
<evidence type="ECO:0000256" key="3">
    <source>
        <dbReference type="ARBA" id="ARBA00006889"/>
    </source>
</evidence>
<dbReference type="Pfam" id="PF08212">
    <property type="entry name" value="Lipocalin_2"/>
    <property type="match status" value="1"/>
</dbReference>
<keyword evidence="8" id="KW-0564">Palmitate</keyword>
<dbReference type="EMBL" id="CP066775">
    <property type="protein sequence ID" value="QQL49946.1"/>
    <property type="molecule type" value="Genomic_DNA"/>
</dbReference>
<evidence type="ECO:0000256" key="5">
    <source>
        <dbReference type="ARBA" id="ARBA00022729"/>
    </source>
</evidence>
<keyword evidence="16" id="KW-1185">Reference proteome</keyword>
<dbReference type="PANTHER" id="PTHR10612">
    <property type="entry name" value="APOLIPOPROTEIN D"/>
    <property type="match status" value="1"/>
</dbReference>
<keyword evidence="10" id="KW-0449">Lipoprotein</keyword>
<dbReference type="PIRSF" id="PIRSF036893">
    <property type="entry name" value="Lipocalin_ApoD"/>
    <property type="match status" value="1"/>
</dbReference>
<dbReference type="InterPro" id="IPR002446">
    <property type="entry name" value="Lipocalin_bac"/>
</dbReference>
<dbReference type="InterPro" id="IPR022271">
    <property type="entry name" value="Lipocalin_ApoD"/>
</dbReference>
<dbReference type="InterPro" id="IPR000566">
    <property type="entry name" value="Lipocln_cytosolic_FA-bd_dom"/>
</dbReference>
<name>A0A6I4HZQ0_9SPHI</name>
<dbReference type="InterPro" id="IPR047202">
    <property type="entry name" value="Lipocalin_Blc-like_dom"/>
</dbReference>
<evidence type="ECO:0000256" key="11">
    <source>
        <dbReference type="ARBA" id="ARBA00057024"/>
    </source>
</evidence>
<comment type="function">
    <text evidence="11">Involved in the storage or transport of lipids necessary for membrane maintenance under stressful conditions. Displays a binding preference for lysophospholipids.</text>
</comment>
<evidence type="ECO:0000313" key="16">
    <source>
        <dbReference type="Proteomes" id="UP000429232"/>
    </source>
</evidence>
<accession>A0A6I4HZQ0</accession>
<dbReference type="PRINTS" id="PR01171">
    <property type="entry name" value="BCTLIPOCALIN"/>
</dbReference>
<evidence type="ECO:0000313" key="15">
    <source>
        <dbReference type="EMBL" id="QQL49946.1"/>
    </source>
</evidence>
<dbReference type="RefSeq" id="WP_157523349.1">
    <property type="nucleotide sequence ID" value="NZ_CP066775.1"/>
</dbReference>
<dbReference type="KEGG" id="mgik:GO620_000405"/>
<evidence type="ECO:0000256" key="10">
    <source>
        <dbReference type="ARBA" id="ARBA00023288"/>
    </source>
</evidence>
<keyword evidence="7" id="KW-0472">Membrane</keyword>
<evidence type="ECO:0000256" key="7">
    <source>
        <dbReference type="ARBA" id="ARBA00023136"/>
    </source>
</evidence>
<dbReference type="Proteomes" id="UP000429232">
    <property type="component" value="Chromosome"/>
</dbReference>
<dbReference type="CDD" id="cd19438">
    <property type="entry name" value="lipocalin_Blc-like"/>
    <property type="match status" value="1"/>
</dbReference>
<evidence type="ECO:0000256" key="4">
    <source>
        <dbReference type="ARBA" id="ARBA00011738"/>
    </source>
</evidence>
<feature type="domain" description="Lipocalin/cytosolic fatty-acid binding" evidence="14">
    <location>
        <begin position="40"/>
        <end position="178"/>
    </location>
</feature>
<evidence type="ECO:0000256" key="9">
    <source>
        <dbReference type="ARBA" id="ARBA00023237"/>
    </source>
</evidence>
<dbReference type="GO" id="GO:0008289">
    <property type="term" value="F:lipid binding"/>
    <property type="evidence" value="ECO:0007669"/>
    <property type="project" value="UniProtKB-KW"/>
</dbReference>
<dbReference type="PROSITE" id="PS51257">
    <property type="entry name" value="PROKAR_LIPOPROTEIN"/>
    <property type="match status" value="1"/>
</dbReference>
<evidence type="ECO:0000256" key="13">
    <source>
        <dbReference type="PIRNR" id="PIRNR036893"/>
    </source>
</evidence>
<dbReference type="FunFam" id="2.40.128.20:FF:000002">
    <property type="entry name" value="Outer membrane lipoprotein Blc"/>
    <property type="match status" value="1"/>
</dbReference>
<dbReference type="AlphaFoldDB" id="A0A6I4HZQ0"/>
<dbReference type="PANTHER" id="PTHR10612:SF34">
    <property type="entry name" value="APOLIPOPROTEIN D"/>
    <property type="match status" value="1"/>
</dbReference>
<dbReference type="GO" id="GO:0009279">
    <property type="term" value="C:cell outer membrane"/>
    <property type="evidence" value="ECO:0007669"/>
    <property type="project" value="UniProtKB-SubCell"/>
</dbReference>
<evidence type="ECO:0000256" key="6">
    <source>
        <dbReference type="ARBA" id="ARBA00023121"/>
    </source>
</evidence>
<comment type="subunit">
    <text evidence="4">Homodimer.</text>
</comment>
<protein>
    <recommendedName>
        <fullName evidence="12">Outer membrane lipoprotein Blc</fullName>
    </recommendedName>
</protein>
<evidence type="ECO:0000256" key="2">
    <source>
        <dbReference type="ARBA" id="ARBA00004635"/>
    </source>
</evidence>
<dbReference type="Gene3D" id="2.40.128.20">
    <property type="match status" value="1"/>
</dbReference>
<evidence type="ECO:0000256" key="12">
    <source>
        <dbReference type="ARBA" id="ARBA00071217"/>
    </source>
</evidence>
<dbReference type="InterPro" id="IPR012674">
    <property type="entry name" value="Calycin"/>
</dbReference>
<keyword evidence="9" id="KW-0998">Cell outer membrane</keyword>